<dbReference type="AlphaFoldDB" id="A0A4Q2EFF6"/>
<dbReference type="Proteomes" id="UP000290624">
    <property type="component" value="Unassembled WGS sequence"/>
</dbReference>
<keyword evidence="3" id="KW-1185">Reference proteome</keyword>
<gene>
    <name evidence="2" type="ORF">C1706_10405</name>
</gene>
<dbReference type="InterPro" id="IPR047960">
    <property type="entry name" value="Transpos_IS1380"/>
</dbReference>
<accession>A0A4Q2EFF6</accession>
<protein>
    <submittedName>
        <fullName evidence="2">IS1380 family transposase</fullName>
    </submittedName>
</protein>
<dbReference type="RefSeq" id="WP_129459158.1">
    <property type="nucleotide sequence ID" value="NZ_PPCV01000006.1"/>
</dbReference>
<reference evidence="2 3" key="1">
    <citation type="submission" date="2018-01" db="EMBL/GenBank/DDBJ databases">
        <title>Lactibacter flavus gen. nov., sp. nov., a novel bacterium of the family Propionibacteriaceae isolated from raw milk and dairy products.</title>
        <authorList>
            <person name="Wenning M."/>
            <person name="Breitenwieser F."/>
            <person name="Huptas C."/>
            <person name="von Neubeck M."/>
            <person name="Busse H.-J."/>
            <person name="Scherer S."/>
        </authorList>
    </citation>
    <scope>NUCLEOTIDE SEQUENCE [LARGE SCALE GENOMIC DNA]</scope>
    <source>
        <strain evidence="2 3">VG341</strain>
    </source>
</reference>
<evidence type="ECO:0000259" key="1">
    <source>
        <dbReference type="Pfam" id="PF13701"/>
    </source>
</evidence>
<name>A0A4Q2EFF6_9ACTN</name>
<proteinExistence type="predicted"/>
<dbReference type="InterPro" id="IPR025668">
    <property type="entry name" value="Tnp_DDE_dom"/>
</dbReference>
<comment type="caution">
    <text evidence="2">The sequence shown here is derived from an EMBL/GenBank/DDBJ whole genome shotgun (WGS) entry which is preliminary data.</text>
</comment>
<dbReference type="NCBIfam" id="NF033539">
    <property type="entry name" value="transpos_IS1380"/>
    <property type="match status" value="1"/>
</dbReference>
<dbReference type="OrthoDB" id="3718343at2"/>
<sequence length="460" mass="49510">MRVCHTLEPVFDDPNLIAFGGLPAVMTLAEHAGLHDLVDDRVTVPGTAGANASVKVSAIIAGMIAGADSISDLDVLRHGGMGRVFTGQRAATTLGTHLRGYRFGHVRQLDAVAARLLVRLARVSPILTGAEQVVYVDVDDTIRETHGYRKQGAAYGYSRVKGLNAQLAIVSTPLAAPVIAATRLRKGNIDSGHGAARLIGDTLATLRKAVPTTPGLVIVRADSAYFRHDMIAAATTGGARFSVTARMNKAVVRAIAGIEEASWTMIRYRDAIYDGVEQRWISEAEVAEVPFTAFTSHRQAHHVTARLIVRRVKRLNPHTAKTQGELLPGYRYHPIFTNTTLAMVQAEAAHRDHAIIEAVIADLKDGPLAHAPSGKFTANAAWLALASIAFNLTRAAARLASATLGRARTATVRRTLIQVAGRIANQARRWRLHLPAHWPWQDELDTLYTAALGPPALTAS</sequence>
<evidence type="ECO:0000313" key="2">
    <source>
        <dbReference type="EMBL" id="RXW31939.1"/>
    </source>
</evidence>
<dbReference type="EMBL" id="PPCV01000006">
    <property type="protein sequence ID" value="RXW31939.1"/>
    <property type="molecule type" value="Genomic_DNA"/>
</dbReference>
<dbReference type="Pfam" id="PF13701">
    <property type="entry name" value="DDE_Tnp_1_4"/>
    <property type="match status" value="1"/>
</dbReference>
<evidence type="ECO:0000313" key="3">
    <source>
        <dbReference type="Proteomes" id="UP000290624"/>
    </source>
</evidence>
<feature type="domain" description="Transposase DDE" evidence="1">
    <location>
        <begin position="58"/>
        <end position="448"/>
    </location>
</feature>
<organism evidence="2 3">
    <name type="scientific">Propioniciclava flava</name>
    <dbReference type="NCBI Taxonomy" id="2072026"/>
    <lineage>
        <taxon>Bacteria</taxon>
        <taxon>Bacillati</taxon>
        <taxon>Actinomycetota</taxon>
        <taxon>Actinomycetes</taxon>
        <taxon>Propionibacteriales</taxon>
        <taxon>Propionibacteriaceae</taxon>
        <taxon>Propioniciclava</taxon>
    </lineage>
</organism>